<keyword evidence="2" id="KW-1185">Reference proteome</keyword>
<evidence type="ECO:0000313" key="2">
    <source>
        <dbReference type="Proteomes" id="UP001151760"/>
    </source>
</evidence>
<proteinExistence type="predicted"/>
<reference evidence="1" key="2">
    <citation type="submission" date="2022-01" db="EMBL/GenBank/DDBJ databases">
        <authorList>
            <person name="Yamashiro T."/>
            <person name="Shiraishi A."/>
            <person name="Satake H."/>
            <person name="Nakayama K."/>
        </authorList>
    </citation>
    <scope>NUCLEOTIDE SEQUENCE</scope>
</reference>
<accession>A0ABQ5ER99</accession>
<evidence type="ECO:0000313" key="1">
    <source>
        <dbReference type="EMBL" id="GJT53369.1"/>
    </source>
</evidence>
<reference evidence="1" key="1">
    <citation type="journal article" date="2022" name="Int. J. Mol. Sci.">
        <title>Draft Genome of Tanacetum Coccineum: Genomic Comparison of Closely Related Tanacetum-Family Plants.</title>
        <authorList>
            <person name="Yamashiro T."/>
            <person name="Shiraishi A."/>
            <person name="Nakayama K."/>
            <person name="Satake H."/>
        </authorList>
    </citation>
    <scope>NUCLEOTIDE SEQUENCE</scope>
</reference>
<sequence length="247" mass="26829">MVRIEALSPNELTVKMSVLHCLMMSHGGELLALYHDLLQSHREYVQSTDSMLKVTGLNDKFSTFDVAFARSKAKGNERKKKIKSFTKSLDNLHAKAAPLVWKFLASDEFNRVQAELLSLAANAGFERGLSMHQTKEEFAAESTVTLASTSLELLSNTVPTSSTATLEPKKEWVNAMVDGSDHEMRDGAANAKPRSMFVQGASYVADDATGLTVVGSERVSSGPNDVVVALSTREKGDGYVPSSVVDE</sequence>
<comment type="caution">
    <text evidence="1">The sequence shown here is derived from an EMBL/GenBank/DDBJ whole genome shotgun (WGS) entry which is preliminary data.</text>
</comment>
<organism evidence="1 2">
    <name type="scientific">Tanacetum coccineum</name>
    <dbReference type="NCBI Taxonomy" id="301880"/>
    <lineage>
        <taxon>Eukaryota</taxon>
        <taxon>Viridiplantae</taxon>
        <taxon>Streptophyta</taxon>
        <taxon>Embryophyta</taxon>
        <taxon>Tracheophyta</taxon>
        <taxon>Spermatophyta</taxon>
        <taxon>Magnoliopsida</taxon>
        <taxon>eudicotyledons</taxon>
        <taxon>Gunneridae</taxon>
        <taxon>Pentapetalae</taxon>
        <taxon>asterids</taxon>
        <taxon>campanulids</taxon>
        <taxon>Asterales</taxon>
        <taxon>Asteraceae</taxon>
        <taxon>Asteroideae</taxon>
        <taxon>Anthemideae</taxon>
        <taxon>Anthemidinae</taxon>
        <taxon>Tanacetum</taxon>
    </lineage>
</organism>
<dbReference type="EMBL" id="BQNB010016581">
    <property type="protein sequence ID" value="GJT53369.1"/>
    <property type="molecule type" value="Genomic_DNA"/>
</dbReference>
<protein>
    <submittedName>
        <fullName evidence="1">Uncharacterized protein</fullName>
    </submittedName>
</protein>
<name>A0ABQ5ER99_9ASTR</name>
<dbReference type="Proteomes" id="UP001151760">
    <property type="component" value="Unassembled WGS sequence"/>
</dbReference>
<gene>
    <name evidence="1" type="ORF">Tco_0988423</name>
</gene>